<reference evidence="3" key="1">
    <citation type="submission" date="2018-11" db="EMBL/GenBank/DDBJ databases">
        <authorList>
            <person name="Grassa J C."/>
        </authorList>
    </citation>
    <scope>NUCLEOTIDE SEQUENCE [LARGE SCALE GENOMIC DNA]</scope>
</reference>
<keyword evidence="4" id="KW-1185">Reference proteome</keyword>
<feature type="coiled-coil region" evidence="1">
    <location>
        <begin position="428"/>
        <end position="462"/>
    </location>
</feature>
<evidence type="ECO:0000256" key="1">
    <source>
        <dbReference type="SAM" id="Coils"/>
    </source>
</evidence>
<evidence type="ECO:0000256" key="2">
    <source>
        <dbReference type="SAM" id="MobiDB-lite"/>
    </source>
</evidence>
<dbReference type="AlphaFoldDB" id="A0A803PR04"/>
<reference evidence="3" key="2">
    <citation type="submission" date="2021-03" db="UniProtKB">
        <authorList>
            <consortium name="EnsemblPlants"/>
        </authorList>
    </citation>
    <scope>IDENTIFICATION</scope>
</reference>
<accession>A0A803PR04</accession>
<organism evidence="3 4">
    <name type="scientific">Cannabis sativa</name>
    <name type="common">Hemp</name>
    <name type="synonym">Marijuana</name>
    <dbReference type="NCBI Taxonomy" id="3483"/>
    <lineage>
        <taxon>Eukaryota</taxon>
        <taxon>Viridiplantae</taxon>
        <taxon>Streptophyta</taxon>
        <taxon>Embryophyta</taxon>
        <taxon>Tracheophyta</taxon>
        <taxon>Spermatophyta</taxon>
        <taxon>Magnoliopsida</taxon>
        <taxon>eudicotyledons</taxon>
        <taxon>Gunneridae</taxon>
        <taxon>Pentapetalae</taxon>
        <taxon>rosids</taxon>
        <taxon>fabids</taxon>
        <taxon>Rosales</taxon>
        <taxon>Cannabaceae</taxon>
        <taxon>Cannabis</taxon>
    </lineage>
</organism>
<feature type="region of interest" description="Disordered" evidence="2">
    <location>
        <begin position="295"/>
        <end position="336"/>
    </location>
</feature>
<dbReference type="Gramene" id="evm.model.05.583">
    <property type="protein sequence ID" value="cds.evm.model.05.583"/>
    <property type="gene ID" value="evm.TU.05.583"/>
</dbReference>
<feature type="region of interest" description="Disordered" evidence="2">
    <location>
        <begin position="512"/>
        <end position="532"/>
    </location>
</feature>
<proteinExistence type="predicted"/>
<feature type="compositionally biased region" description="Basic residues" evidence="2">
    <location>
        <begin position="320"/>
        <end position="329"/>
    </location>
</feature>
<dbReference type="Proteomes" id="UP000596661">
    <property type="component" value="Chromosome 5"/>
</dbReference>
<keyword evidence="1" id="KW-0175">Coiled coil</keyword>
<dbReference type="EMBL" id="UZAU01000433">
    <property type="status" value="NOT_ANNOTATED_CDS"/>
    <property type="molecule type" value="Genomic_DNA"/>
</dbReference>
<dbReference type="EnsemblPlants" id="evm.model.05.583">
    <property type="protein sequence ID" value="cds.evm.model.05.583"/>
    <property type="gene ID" value="evm.TU.05.583"/>
</dbReference>
<feature type="compositionally biased region" description="Acidic residues" evidence="2">
    <location>
        <begin position="514"/>
        <end position="524"/>
    </location>
</feature>
<evidence type="ECO:0000313" key="3">
    <source>
        <dbReference type="EnsemblPlants" id="cds.evm.model.05.583"/>
    </source>
</evidence>
<evidence type="ECO:0000313" key="4">
    <source>
        <dbReference type="Proteomes" id="UP000596661"/>
    </source>
</evidence>
<name>A0A803PR04_CANSA</name>
<protein>
    <submittedName>
        <fullName evidence="3">Uncharacterized protein</fullName>
    </submittedName>
</protein>
<sequence length="532" mass="60289">MPSLSLTYFLQISSNSISNLRRPQISFCRSSRTQIQSSPLHRRSSLTKFLEIECPKKLALPFKTKTRKPQSLLEGNDAKIRDHIIKTNQDEVASPHRKFLQEISEEKGLYGKVRCSLGIQFFPPQRVICDECSGPNTSNSSGIVAWRLKQIKARAVLPLRDYIKEFCNHLEVSPFLLNPISYRILASLKVIYNILGWECPTPLQIVYFYSIKELLTRKRAARGFYYLDTHTNDCRIIVRASHLDSSWDLSPLNPTDIFEIPGSTEFSYYCSPSSSSFDNYDMDLNLENILKSPPLVDNKSKNRAAQVGDASGSIKEPKRTNTKANKKKSSGQLTIKPAKSPEKERWFFSNPPIPCLSRSGQKVRKSAPCTPLMVGIISKSSGLATGSLSREAAQMISLRGGLNSCIREYRDTLAKKWNNSEAEVSRTKEEAEKHCLADQNKIKELEDSIQSIQADHDKKLKELEAETKDRVNSITRRTIYQTWSAKPDMDFSFLGEGVDAMLALCDKTRREELGKDEEVEVEQEDLSKSPKM</sequence>